<protein>
    <submittedName>
        <fullName evidence="5">3-oxoacyl-ACP synthase</fullName>
    </submittedName>
</protein>
<dbReference type="InterPro" id="IPR016039">
    <property type="entry name" value="Thiolase-like"/>
</dbReference>
<dbReference type="AlphaFoldDB" id="A0A252BV96"/>
<dbReference type="RefSeq" id="WP_086639008.1">
    <property type="nucleotide sequence ID" value="NZ_JOPJ01000009.1"/>
</dbReference>
<dbReference type="CDD" id="cd00834">
    <property type="entry name" value="KAS_I_II"/>
    <property type="match status" value="1"/>
</dbReference>
<dbReference type="OrthoDB" id="9808669at2"/>
<evidence type="ECO:0000256" key="3">
    <source>
        <dbReference type="RuleBase" id="RU003694"/>
    </source>
</evidence>
<dbReference type="PROSITE" id="PS00606">
    <property type="entry name" value="KS3_1"/>
    <property type="match status" value="1"/>
</dbReference>
<evidence type="ECO:0000256" key="2">
    <source>
        <dbReference type="ARBA" id="ARBA00022679"/>
    </source>
</evidence>
<dbReference type="GO" id="GO:0006633">
    <property type="term" value="P:fatty acid biosynthetic process"/>
    <property type="evidence" value="ECO:0007669"/>
    <property type="project" value="InterPro"/>
</dbReference>
<comment type="similarity">
    <text evidence="1 3">Belongs to the thiolase-like superfamily. Beta-ketoacyl-ACP synthases family.</text>
</comment>
<feature type="domain" description="Ketosynthase family 3 (KS3)" evidence="4">
    <location>
        <begin position="1"/>
        <end position="395"/>
    </location>
</feature>
<evidence type="ECO:0000313" key="6">
    <source>
        <dbReference type="Proteomes" id="UP000194931"/>
    </source>
</evidence>
<evidence type="ECO:0000259" key="4">
    <source>
        <dbReference type="PROSITE" id="PS52004"/>
    </source>
</evidence>
<keyword evidence="6" id="KW-1185">Reference proteome</keyword>
<dbReference type="Proteomes" id="UP000194931">
    <property type="component" value="Unassembled WGS sequence"/>
</dbReference>
<dbReference type="PANTHER" id="PTHR11712">
    <property type="entry name" value="POLYKETIDE SYNTHASE-RELATED"/>
    <property type="match status" value="1"/>
</dbReference>
<gene>
    <name evidence="5" type="ORF">HK26_13420</name>
</gene>
<dbReference type="SMART" id="SM00825">
    <property type="entry name" value="PKS_KS"/>
    <property type="match status" value="1"/>
</dbReference>
<dbReference type="PANTHER" id="PTHR11712:SF320">
    <property type="entry name" value="BETA-KETOACYL SYNTHASE"/>
    <property type="match status" value="1"/>
</dbReference>
<reference evidence="6" key="1">
    <citation type="submission" date="2014-06" db="EMBL/GenBank/DDBJ databases">
        <authorList>
            <person name="Winans N.J."/>
            <person name="Newell P.D."/>
            <person name="Douglas A.E."/>
        </authorList>
    </citation>
    <scope>NUCLEOTIDE SEQUENCE [LARGE SCALE GENOMIC DNA]</scope>
</reference>
<dbReference type="SUPFAM" id="SSF53901">
    <property type="entry name" value="Thiolase-like"/>
    <property type="match status" value="2"/>
</dbReference>
<keyword evidence="2 3" id="KW-0808">Transferase</keyword>
<organism evidence="5 6">
    <name type="scientific">Acetobacter okinawensis</name>
    <dbReference type="NCBI Taxonomy" id="1076594"/>
    <lineage>
        <taxon>Bacteria</taxon>
        <taxon>Pseudomonadati</taxon>
        <taxon>Pseudomonadota</taxon>
        <taxon>Alphaproteobacteria</taxon>
        <taxon>Acetobacterales</taxon>
        <taxon>Acetobacteraceae</taxon>
        <taxon>Acetobacter</taxon>
    </lineage>
</organism>
<accession>A0A252BV96</accession>
<dbReference type="GO" id="GO:0005829">
    <property type="term" value="C:cytosol"/>
    <property type="evidence" value="ECO:0007669"/>
    <property type="project" value="TreeGrafter"/>
</dbReference>
<dbReference type="InterPro" id="IPR000794">
    <property type="entry name" value="Beta-ketoacyl_synthase"/>
</dbReference>
<name>A0A252BV96_9PROT</name>
<comment type="caution">
    <text evidence="5">The sequence shown here is derived from an EMBL/GenBank/DDBJ whole genome shotgun (WGS) entry which is preliminary data.</text>
</comment>
<sequence length="396" mass="41154">MKPLAITAGTVLSAIGHGLEATEQALLARRSGLTPCDFAGIRTGFIGRVPDVEKHGLEGVPTGFTCRNNQLADMACMGGGFVQAVQAARAFYGAGRIAVVLGTSTSGILSAEEAYRAVDPISGYPPEGFDQARTQDLFSLPRFLAARLGLEGPLLSVSNACASSSRAFVDARHWLEAGLCDAVVVGGADSLCQMTLRGFASLGLVSPEPTRPCDAGRSGISVGEGAGFALLEREGARPDATVMARWVGYGVSSDGHHMSSPDPQARGAVAAMREALERAGLGAHQIDYINLHGTGTSVNDAMEDHAVQAVFGPEVACSSTKGWTGHTLGASGIIEAMFAVVMMRAGFAPGCLHVTRLDPAFGSRVLTQTVHMPLRRVMSNAFGFGGTNCSLIFEAV</sequence>
<dbReference type="InterPro" id="IPR018201">
    <property type="entry name" value="Ketoacyl_synth_AS"/>
</dbReference>
<dbReference type="InterPro" id="IPR014031">
    <property type="entry name" value="Ketoacyl_synth_C"/>
</dbReference>
<dbReference type="PROSITE" id="PS52004">
    <property type="entry name" value="KS3_2"/>
    <property type="match status" value="1"/>
</dbReference>
<dbReference type="InterPro" id="IPR014030">
    <property type="entry name" value="Ketoacyl_synth_N"/>
</dbReference>
<dbReference type="NCBIfam" id="NF006618">
    <property type="entry name" value="PRK09185.1"/>
    <property type="match status" value="1"/>
</dbReference>
<evidence type="ECO:0000313" key="5">
    <source>
        <dbReference type="EMBL" id="OUJ12869.1"/>
    </source>
</evidence>
<dbReference type="Pfam" id="PF00109">
    <property type="entry name" value="ketoacyl-synt"/>
    <property type="match status" value="1"/>
</dbReference>
<dbReference type="GO" id="GO:0004315">
    <property type="term" value="F:3-oxoacyl-[acyl-carrier-protein] synthase activity"/>
    <property type="evidence" value="ECO:0007669"/>
    <property type="project" value="InterPro"/>
</dbReference>
<dbReference type="Pfam" id="PF02801">
    <property type="entry name" value="Ketoacyl-synt_C"/>
    <property type="match status" value="1"/>
</dbReference>
<dbReference type="InterPro" id="IPR020841">
    <property type="entry name" value="PKS_Beta-ketoAc_synthase_dom"/>
</dbReference>
<dbReference type="EMBL" id="JOPJ01000009">
    <property type="protein sequence ID" value="OUJ12869.1"/>
    <property type="molecule type" value="Genomic_DNA"/>
</dbReference>
<evidence type="ECO:0000256" key="1">
    <source>
        <dbReference type="ARBA" id="ARBA00008467"/>
    </source>
</evidence>
<dbReference type="Gene3D" id="3.40.47.10">
    <property type="match status" value="1"/>
</dbReference>
<proteinExistence type="inferred from homology"/>